<name>A0ABW1KWP5_9PROT</name>
<proteinExistence type="predicted"/>
<feature type="transmembrane region" description="Helical" evidence="1">
    <location>
        <begin position="207"/>
        <end position="227"/>
    </location>
</feature>
<evidence type="ECO:0000313" key="3">
    <source>
        <dbReference type="EMBL" id="MFC6036526.1"/>
    </source>
</evidence>
<keyword evidence="4" id="KW-1185">Reference proteome</keyword>
<keyword evidence="1" id="KW-1133">Transmembrane helix</keyword>
<dbReference type="Proteomes" id="UP001596116">
    <property type="component" value="Unassembled WGS sequence"/>
</dbReference>
<gene>
    <name evidence="3" type="ORF">ACFMB1_13295</name>
</gene>
<feature type="transmembrane region" description="Helical" evidence="1">
    <location>
        <begin position="49"/>
        <end position="71"/>
    </location>
</feature>
<comment type="caution">
    <text evidence="3">The sequence shown here is derived from an EMBL/GenBank/DDBJ whole genome shotgun (WGS) entry which is preliminary data.</text>
</comment>
<dbReference type="RefSeq" id="WP_379882234.1">
    <property type="nucleotide sequence ID" value="NZ_JBHPON010000002.1"/>
</dbReference>
<keyword evidence="3" id="KW-0560">Oxidoreductase</keyword>
<protein>
    <submittedName>
        <fullName evidence="3">Fatty acid desaturase</fullName>
        <ecNumber evidence="3">1.14.19.-</ecNumber>
    </submittedName>
</protein>
<organism evidence="3 4">
    <name type="scientific">Hyphococcus aureus</name>
    <dbReference type="NCBI Taxonomy" id="2666033"/>
    <lineage>
        <taxon>Bacteria</taxon>
        <taxon>Pseudomonadati</taxon>
        <taxon>Pseudomonadota</taxon>
        <taxon>Alphaproteobacteria</taxon>
        <taxon>Parvularculales</taxon>
        <taxon>Parvularculaceae</taxon>
        <taxon>Hyphococcus</taxon>
    </lineage>
</organism>
<dbReference type="InterPro" id="IPR005804">
    <property type="entry name" value="FA_desaturase_dom"/>
</dbReference>
<sequence length="305" mass="35343">MTSAVQTIAAADAVSQPQAANLAELKAFALEHRKGVCWRTLVFGTLAQVIIFTTTYFAVIGVVPLWAGFLINSFWMIQGYTPAHEGVHKNIHGKDKRFHWLNYFYGVVNIGYGFHSYTMHEHNHRIHHQYANDPERDPEHFVARAKTFPEGVLRCYLYYFTATIHGIRNAKYHPRPTRYLTRIAIELGVVFGVLAIIVAAGYGWLALWLWVLPALNAWAFNAYRFIWLPHYKVADERDDIKVSRVMVTDKSLGGRALAWLFNFHNYHEIHHLYPYVPWHALEKIYDRGRDVLAREGMRSDPVNYK</sequence>
<dbReference type="EC" id="1.14.19.-" evidence="3"/>
<evidence type="ECO:0000259" key="2">
    <source>
        <dbReference type="Pfam" id="PF00487"/>
    </source>
</evidence>
<feature type="transmembrane region" description="Helical" evidence="1">
    <location>
        <begin position="179"/>
        <end position="201"/>
    </location>
</feature>
<evidence type="ECO:0000313" key="4">
    <source>
        <dbReference type="Proteomes" id="UP001596116"/>
    </source>
</evidence>
<keyword evidence="1" id="KW-0472">Membrane</keyword>
<keyword evidence="1" id="KW-0812">Transmembrane</keyword>
<dbReference type="Pfam" id="PF00487">
    <property type="entry name" value="FA_desaturase"/>
    <property type="match status" value="1"/>
</dbReference>
<reference evidence="3 4" key="1">
    <citation type="submission" date="2024-09" db="EMBL/GenBank/DDBJ databases">
        <authorList>
            <person name="Zhang Z.-H."/>
        </authorList>
    </citation>
    <scope>NUCLEOTIDE SEQUENCE [LARGE SCALE GENOMIC DNA]</scope>
    <source>
        <strain evidence="3 4">HHTR114</strain>
    </source>
</reference>
<accession>A0ABW1KWP5</accession>
<dbReference type="EMBL" id="JBHPON010000002">
    <property type="protein sequence ID" value="MFC6036526.1"/>
    <property type="molecule type" value="Genomic_DNA"/>
</dbReference>
<feature type="domain" description="Fatty acid desaturase" evidence="2">
    <location>
        <begin position="64"/>
        <end position="297"/>
    </location>
</feature>
<dbReference type="GO" id="GO:0016491">
    <property type="term" value="F:oxidoreductase activity"/>
    <property type="evidence" value="ECO:0007669"/>
    <property type="project" value="UniProtKB-KW"/>
</dbReference>
<evidence type="ECO:0000256" key="1">
    <source>
        <dbReference type="SAM" id="Phobius"/>
    </source>
</evidence>